<evidence type="ECO:0000313" key="6">
    <source>
        <dbReference type="EMBL" id="HIU26585.1"/>
    </source>
</evidence>
<dbReference type="CDD" id="cd00880">
    <property type="entry name" value="Era_like"/>
    <property type="match status" value="1"/>
</dbReference>
<dbReference type="Gene3D" id="3.40.50.300">
    <property type="entry name" value="P-loop containing nucleotide triphosphate hydrolases"/>
    <property type="match status" value="1"/>
</dbReference>
<dbReference type="GO" id="GO:0030488">
    <property type="term" value="P:tRNA methylation"/>
    <property type="evidence" value="ECO:0007669"/>
    <property type="project" value="TreeGrafter"/>
</dbReference>
<dbReference type="InterPro" id="IPR006073">
    <property type="entry name" value="GTP-bd"/>
</dbReference>
<dbReference type="Pfam" id="PF01926">
    <property type="entry name" value="MMR_HSR1"/>
    <property type="match status" value="1"/>
</dbReference>
<dbReference type="InterPro" id="IPR040644">
    <property type="entry name" value="HydF_tetramer"/>
</dbReference>
<reference evidence="6" key="2">
    <citation type="journal article" date="2021" name="PeerJ">
        <title>Extensive microbial diversity within the chicken gut microbiome revealed by metagenomics and culture.</title>
        <authorList>
            <person name="Gilroy R."/>
            <person name="Ravi A."/>
            <person name="Getino M."/>
            <person name="Pursley I."/>
            <person name="Horton D.L."/>
            <person name="Alikhan N.F."/>
            <person name="Baker D."/>
            <person name="Gharbi K."/>
            <person name="Hall N."/>
            <person name="Watson M."/>
            <person name="Adriaenssens E.M."/>
            <person name="Foster-Nyarko E."/>
            <person name="Jarju S."/>
            <person name="Secka A."/>
            <person name="Antonio M."/>
            <person name="Oren A."/>
            <person name="Chaudhuri R.R."/>
            <person name="La Ragione R."/>
            <person name="Hildebrand F."/>
            <person name="Pallen M.J."/>
        </authorList>
    </citation>
    <scope>NUCLEOTIDE SEQUENCE</scope>
    <source>
        <strain evidence="6">ChiHcec3-6078</strain>
    </source>
</reference>
<dbReference type="GO" id="GO:0005525">
    <property type="term" value="F:GTP binding"/>
    <property type="evidence" value="ECO:0007669"/>
    <property type="project" value="UniProtKB-KW"/>
</dbReference>
<dbReference type="Proteomes" id="UP000824090">
    <property type="component" value="Unassembled WGS sequence"/>
</dbReference>
<feature type="domain" description="G" evidence="3">
    <location>
        <begin position="13"/>
        <end position="137"/>
    </location>
</feature>
<sequence>MSLNETPRGGRIHIGIFGRRNSGKSSLINALTGQPAAIVSHKPGTTADPVFKAMELPHAGPAVFIDTAGFDDEGELGRLRVKKTEETLKKTDIGIIVAEAGLIREAAIGGAEVLEPERKWLRLMKDRKIPVIIAVSKLDKGEAFGKKLAEELFRSYPVVFTSSLKGSGIDELRRIIGETAEAGEEDESLLGDMAGKGDIVLLVMPQDIQAPKGRLILPQVQTIRELLDRGCTVVSTDAGGLEEGLRSLSRDPDLIITDSQCFDAVWERKPEKTRLTSFSILFAAGKGDAEILLKGALALDDMTEKSRILIAEACTHVPVSEDIGTVKIPALLRKKLGGQVEITNVRGADFPEGEDLEKYHLIIHCGGCMFNRAYLMSRIKAAVEAGVPVTNYGMVLAKFSGILDRVEIPRMPRRRGIE</sequence>
<accession>A0A9D1L725</accession>
<evidence type="ECO:0000259" key="4">
    <source>
        <dbReference type="Pfam" id="PF18128"/>
    </source>
</evidence>
<evidence type="ECO:0000259" key="3">
    <source>
        <dbReference type="Pfam" id="PF01926"/>
    </source>
</evidence>
<reference evidence="6" key="1">
    <citation type="submission" date="2020-10" db="EMBL/GenBank/DDBJ databases">
        <authorList>
            <person name="Gilroy R."/>
        </authorList>
    </citation>
    <scope>NUCLEOTIDE SEQUENCE</scope>
    <source>
        <strain evidence="6">ChiHcec3-6078</strain>
    </source>
</reference>
<dbReference type="PANTHER" id="PTHR42714">
    <property type="entry name" value="TRNA MODIFICATION GTPASE GTPBP3"/>
    <property type="match status" value="1"/>
</dbReference>
<dbReference type="Pfam" id="PF18133">
    <property type="entry name" value="HydF_tetramer"/>
    <property type="match status" value="1"/>
</dbReference>
<evidence type="ECO:0000259" key="5">
    <source>
        <dbReference type="Pfam" id="PF18133"/>
    </source>
</evidence>
<dbReference type="AlphaFoldDB" id="A0A9D1L725"/>
<dbReference type="NCBIfam" id="TIGR00231">
    <property type="entry name" value="small_GTP"/>
    <property type="match status" value="1"/>
</dbReference>
<dbReference type="InterPro" id="IPR005225">
    <property type="entry name" value="Small_GTP-bd"/>
</dbReference>
<evidence type="ECO:0000313" key="7">
    <source>
        <dbReference type="Proteomes" id="UP000824090"/>
    </source>
</evidence>
<dbReference type="InterPro" id="IPR027417">
    <property type="entry name" value="P-loop_NTPase"/>
</dbReference>
<dbReference type="InterPro" id="IPR023873">
    <property type="entry name" value="FeFe-hyd_GTPase_HydF"/>
</dbReference>
<evidence type="ECO:0000256" key="1">
    <source>
        <dbReference type="ARBA" id="ARBA00022741"/>
    </source>
</evidence>
<dbReference type="InterPro" id="IPR041606">
    <property type="entry name" value="HydF_dimer"/>
</dbReference>
<dbReference type="Gene3D" id="3.40.50.11420">
    <property type="match status" value="1"/>
</dbReference>
<protein>
    <submittedName>
        <fullName evidence="6">[FeFe] hydrogenase H-cluster maturation GTPase HydF</fullName>
    </submittedName>
</protein>
<proteinExistence type="predicted"/>
<dbReference type="Pfam" id="PF18128">
    <property type="entry name" value="HydF_dimer"/>
    <property type="match status" value="1"/>
</dbReference>
<dbReference type="GO" id="GO:0005737">
    <property type="term" value="C:cytoplasm"/>
    <property type="evidence" value="ECO:0007669"/>
    <property type="project" value="TreeGrafter"/>
</dbReference>
<feature type="domain" description="Hydrogen maturase F dimerization" evidence="4">
    <location>
        <begin position="189"/>
        <end position="287"/>
    </location>
</feature>
<gene>
    <name evidence="6" type="primary">hydF</name>
    <name evidence="6" type="ORF">IAC50_08855</name>
</gene>
<dbReference type="PANTHER" id="PTHR42714:SF6">
    <property type="entry name" value="TRANSLATION INITIATION FACTOR IF-2"/>
    <property type="match status" value="1"/>
</dbReference>
<organism evidence="6 7">
    <name type="scientific">Candidatus Allocopromorpha excrementigallinarum</name>
    <dbReference type="NCBI Taxonomy" id="2840742"/>
    <lineage>
        <taxon>Bacteria</taxon>
        <taxon>Bacillati</taxon>
        <taxon>Bacillota</taxon>
        <taxon>Clostridia</taxon>
        <taxon>Eubacteriales</taxon>
        <taxon>Eubacteriaceae</taxon>
        <taxon>Eubacteriaceae incertae sedis</taxon>
        <taxon>Candidatus Allocopromorpha</taxon>
    </lineage>
</organism>
<dbReference type="EMBL" id="DVMP01000157">
    <property type="protein sequence ID" value="HIU26585.1"/>
    <property type="molecule type" value="Genomic_DNA"/>
</dbReference>
<feature type="domain" description="Hydrogen maturase F tetramerization" evidence="5">
    <location>
        <begin position="292"/>
        <end position="406"/>
    </location>
</feature>
<dbReference type="Gene3D" id="3.40.50.11410">
    <property type="match status" value="1"/>
</dbReference>
<evidence type="ECO:0000256" key="2">
    <source>
        <dbReference type="ARBA" id="ARBA00023134"/>
    </source>
</evidence>
<keyword evidence="2" id="KW-0342">GTP-binding</keyword>
<comment type="caution">
    <text evidence="6">The sequence shown here is derived from an EMBL/GenBank/DDBJ whole genome shotgun (WGS) entry which is preliminary data.</text>
</comment>
<dbReference type="SUPFAM" id="SSF52540">
    <property type="entry name" value="P-loop containing nucleoside triphosphate hydrolases"/>
    <property type="match status" value="1"/>
</dbReference>
<keyword evidence="1" id="KW-0547">Nucleotide-binding</keyword>
<dbReference type="NCBIfam" id="TIGR03918">
    <property type="entry name" value="GTP_HydF"/>
    <property type="match status" value="1"/>
</dbReference>
<name>A0A9D1L725_9FIRM</name>
<dbReference type="GO" id="GO:0002098">
    <property type="term" value="P:tRNA wobble uridine modification"/>
    <property type="evidence" value="ECO:0007669"/>
    <property type="project" value="TreeGrafter"/>
</dbReference>